<protein>
    <submittedName>
        <fullName evidence="4">Putative cytochrome c oxidase assembly factor</fullName>
    </submittedName>
</protein>
<dbReference type="AlphaFoldDB" id="G0UIX6"/>
<reference evidence="4" key="1">
    <citation type="journal article" date="2012" name="Proc. Natl. Acad. Sci. U.S.A.">
        <title>Antigenic diversity is generated by distinct evolutionary mechanisms in African trypanosome species.</title>
        <authorList>
            <person name="Jackson A.P."/>
            <person name="Berry A."/>
            <person name="Aslett M."/>
            <person name="Allison H.C."/>
            <person name="Burton P."/>
            <person name="Vavrova-Anderson J."/>
            <person name="Brown R."/>
            <person name="Browne H."/>
            <person name="Corton N."/>
            <person name="Hauser H."/>
            <person name="Gamble J."/>
            <person name="Gilderthorp R."/>
            <person name="Marcello L."/>
            <person name="McQuillan J."/>
            <person name="Otto T.D."/>
            <person name="Quail M.A."/>
            <person name="Sanders M.J."/>
            <person name="van Tonder A."/>
            <person name="Ginger M.L."/>
            <person name="Field M.C."/>
            <person name="Barry J.D."/>
            <person name="Hertz-Fowler C."/>
            <person name="Berriman M."/>
        </authorList>
    </citation>
    <scope>NUCLEOTIDE SEQUENCE</scope>
    <source>
        <strain evidence="4">IL3000</strain>
    </source>
</reference>
<organism evidence="4">
    <name type="scientific">Trypanosoma congolense (strain IL3000)</name>
    <dbReference type="NCBI Taxonomy" id="1068625"/>
    <lineage>
        <taxon>Eukaryota</taxon>
        <taxon>Discoba</taxon>
        <taxon>Euglenozoa</taxon>
        <taxon>Kinetoplastea</taxon>
        <taxon>Metakinetoplastina</taxon>
        <taxon>Trypanosomatida</taxon>
        <taxon>Trypanosomatidae</taxon>
        <taxon>Trypanosoma</taxon>
        <taxon>Nannomonas</taxon>
    </lineage>
</organism>
<keyword evidence="2" id="KW-0186">Copper</keyword>
<dbReference type="PANTHER" id="PTHR12151:SF3">
    <property type="entry name" value="C OXIDASE ASSEMBLY FACTOR, PUTATIVE ELECTRON TRANSPORT PROTEIN SCO1_2, PUTATIVE-RELATED"/>
    <property type="match status" value="1"/>
</dbReference>
<dbReference type="PANTHER" id="PTHR12151">
    <property type="entry name" value="ELECTRON TRANSPORT PROTIN SCO1/SENC FAMILY MEMBER"/>
    <property type="match status" value="1"/>
</dbReference>
<dbReference type="VEuPathDB" id="TriTrypDB:TcIL3000_1_940"/>
<feature type="disulfide bond" description="Redox-active" evidence="3">
    <location>
        <begin position="129"/>
        <end position="133"/>
    </location>
</feature>
<dbReference type="CDD" id="cd02968">
    <property type="entry name" value="SCO"/>
    <property type="match status" value="1"/>
</dbReference>
<dbReference type="GO" id="GO:0005739">
    <property type="term" value="C:mitochondrion"/>
    <property type="evidence" value="ECO:0007669"/>
    <property type="project" value="GOC"/>
</dbReference>
<gene>
    <name evidence="4" type="ORF">TCIL3000_1_940</name>
</gene>
<keyword evidence="3" id="KW-1015">Disulfide bond</keyword>
<dbReference type="Pfam" id="PF02630">
    <property type="entry name" value="SCO1-SenC"/>
    <property type="match status" value="1"/>
</dbReference>
<keyword evidence="2" id="KW-0479">Metal-binding</keyword>
<evidence type="ECO:0000256" key="3">
    <source>
        <dbReference type="PIRSR" id="PIRSR603782-2"/>
    </source>
</evidence>
<evidence type="ECO:0000256" key="2">
    <source>
        <dbReference type="PIRSR" id="PIRSR603782-1"/>
    </source>
</evidence>
<name>G0UIX6_TRYCI</name>
<comment type="similarity">
    <text evidence="1">Belongs to the SCO1/2 family.</text>
</comment>
<dbReference type="GO" id="GO:0033617">
    <property type="term" value="P:mitochondrial respiratory chain complex IV assembly"/>
    <property type="evidence" value="ECO:0007669"/>
    <property type="project" value="TreeGrafter"/>
</dbReference>
<dbReference type="InterPro" id="IPR036249">
    <property type="entry name" value="Thioredoxin-like_sf"/>
</dbReference>
<proteinExistence type="inferred from homology"/>
<feature type="binding site" evidence="2">
    <location>
        <position position="133"/>
    </location>
    <ligand>
        <name>Cu cation</name>
        <dbReference type="ChEBI" id="CHEBI:23378"/>
    </ligand>
</feature>
<dbReference type="InterPro" id="IPR003782">
    <property type="entry name" value="SCO1/SenC"/>
</dbReference>
<dbReference type="SUPFAM" id="SSF52833">
    <property type="entry name" value="Thioredoxin-like"/>
    <property type="match status" value="1"/>
</dbReference>
<sequence>MFPLRRKAIPQAVLNHARFISFSGEQRSSQGGFFSVLRHGPRSRAEFLGLCLGCAVFPLSLYLTGQYDKPQPPQLPRSFNKTGEPDSVGSKYPLGGPFRLRESRTGEYITDEELFHNHWTLFYFGFSKCAEVCPTTLRFITEVMKACERAWERNEALAPELEKLQAVFLSVDSRRDTPEVLEKFVSKYGPRVRGLTGTTKEVEQAARAWRVYYSTVEETDEERQAREAKGVPAIEPDDDTYQLDHSSAIYLVGVTEN</sequence>
<evidence type="ECO:0000313" key="4">
    <source>
        <dbReference type="EMBL" id="CCC89326.1"/>
    </source>
</evidence>
<evidence type="ECO:0000256" key="1">
    <source>
        <dbReference type="ARBA" id="ARBA00010996"/>
    </source>
</evidence>
<feature type="binding site" evidence="2">
    <location>
        <position position="129"/>
    </location>
    <ligand>
        <name>Cu cation</name>
        <dbReference type="ChEBI" id="CHEBI:23378"/>
    </ligand>
</feature>
<dbReference type="EMBL" id="HE575314">
    <property type="protein sequence ID" value="CCC89326.1"/>
    <property type="molecule type" value="Genomic_DNA"/>
</dbReference>
<accession>G0UIX6</accession>
<feature type="binding site" evidence="2">
    <location>
        <position position="245"/>
    </location>
    <ligand>
        <name>Cu cation</name>
        <dbReference type="ChEBI" id="CHEBI:23378"/>
    </ligand>
</feature>
<dbReference type="Gene3D" id="3.40.30.10">
    <property type="entry name" value="Glutaredoxin"/>
    <property type="match status" value="1"/>
</dbReference>
<dbReference type="GO" id="GO:0046872">
    <property type="term" value="F:metal ion binding"/>
    <property type="evidence" value="ECO:0007669"/>
    <property type="project" value="UniProtKB-KW"/>
</dbReference>